<dbReference type="GO" id="GO:0005053">
    <property type="term" value="F:peroxisome matrix targeting signal-2 binding"/>
    <property type="evidence" value="ECO:0007669"/>
    <property type="project" value="InterPro"/>
</dbReference>
<evidence type="ECO:0000256" key="2">
    <source>
        <dbReference type="ARBA" id="ARBA00004514"/>
    </source>
</evidence>
<dbReference type="OrthoDB" id="273771at2759"/>
<evidence type="ECO:0000256" key="10">
    <source>
        <dbReference type="ARBA" id="ARBA00032565"/>
    </source>
</evidence>
<dbReference type="InterPro" id="IPR015943">
    <property type="entry name" value="WD40/YVTN_repeat-like_dom_sf"/>
</dbReference>
<accession>A0A9C6WAA5</accession>
<sequence>MRSTVWIGARSGTITHCSRPVGTALSSCGIATGRTPSRRKPLMSIEAHASEALSCDWSHFDRNVLVTGGSDGLIRGWDLRKMRTHIFELYSGEFAVRRLACSPHSATVLASANYDFTTRIWDLERGESAQEINAQHTEFVCGLDWNPQRVHQLADCGWDSVANVYTPKCLA</sequence>
<keyword evidence="8" id="KW-0576">Peroxisome</keyword>
<evidence type="ECO:0000313" key="13">
    <source>
        <dbReference type="RefSeq" id="XP_051860500.1"/>
    </source>
</evidence>
<protein>
    <recommendedName>
        <fullName evidence="10">Peroxin-7</fullName>
    </recommendedName>
</protein>
<dbReference type="PANTHER" id="PTHR46027:SF1">
    <property type="entry name" value="PEROXISOMAL TARGETING SIGNAL 2 RECEPTOR"/>
    <property type="match status" value="1"/>
</dbReference>
<dbReference type="InterPro" id="IPR019775">
    <property type="entry name" value="WD40_repeat_CS"/>
</dbReference>
<evidence type="ECO:0000256" key="5">
    <source>
        <dbReference type="ARBA" id="ARBA00022574"/>
    </source>
</evidence>
<name>A0A9C6WAA5_DROAB</name>
<dbReference type="AlphaFoldDB" id="A0A9C6WAA5"/>
<dbReference type="SMART" id="SM00320">
    <property type="entry name" value="WD40"/>
    <property type="match status" value="3"/>
</dbReference>
<dbReference type="GO" id="GO:0005829">
    <property type="term" value="C:cytosol"/>
    <property type="evidence" value="ECO:0007669"/>
    <property type="project" value="UniProtKB-SubCell"/>
</dbReference>
<dbReference type="InterPro" id="IPR044536">
    <property type="entry name" value="PEX7"/>
</dbReference>
<evidence type="ECO:0000256" key="11">
    <source>
        <dbReference type="PROSITE-ProRule" id="PRU00221"/>
    </source>
</evidence>
<dbReference type="Gene3D" id="2.130.10.10">
    <property type="entry name" value="YVTN repeat-like/Quinoprotein amine dehydrogenase"/>
    <property type="match status" value="1"/>
</dbReference>
<keyword evidence="7" id="KW-0653">Protein transport</keyword>
<dbReference type="Pfam" id="PF00400">
    <property type="entry name" value="WD40"/>
    <property type="match status" value="2"/>
</dbReference>
<keyword evidence="3" id="KW-0813">Transport</keyword>
<evidence type="ECO:0000256" key="3">
    <source>
        <dbReference type="ARBA" id="ARBA00022448"/>
    </source>
</evidence>
<dbReference type="SUPFAM" id="SSF50978">
    <property type="entry name" value="WD40 repeat-like"/>
    <property type="match status" value="1"/>
</dbReference>
<dbReference type="PROSITE" id="PS00678">
    <property type="entry name" value="WD_REPEATS_1"/>
    <property type="match status" value="2"/>
</dbReference>
<evidence type="ECO:0000256" key="9">
    <source>
        <dbReference type="ARBA" id="ARBA00024017"/>
    </source>
</evidence>
<dbReference type="GO" id="GO:0005782">
    <property type="term" value="C:peroxisomal matrix"/>
    <property type="evidence" value="ECO:0007669"/>
    <property type="project" value="UniProtKB-SubCell"/>
</dbReference>
<dbReference type="RefSeq" id="XP_051860500.1">
    <property type="nucleotide sequence ID" value="XM_052004540.1"/>
</dbReference>
<dbReference type="PROSITE" id="PS50082">
    <property type="entry name" value="WD_REPEATS_2"/>
    <property type="match status" value="2"/>
</dbReference>
<keyword evidence="12" id="KW-1185">Reference proteome</keyword>
<dbReference type="InterPro" id="IPR001680">
    <property type="entry name" value="WD40_rpt"/>
</dbReference>
<evidence type="ECO:0000256" key="8">
    <source>
        <dbReference type="ARBA" id="ARBA00023140"/>
    </source>
</evidence>
<dbReference type="Proteomes" id="UP000515160">
    <property type="component" value="Chromosome 3"/>
</dbReference>
<dbReference type="GeneID" id="117569919"/>
<keyword evidence="13" id="KW-0675">Receptor</keyword>
<proteinExistence type="inferred from homology"/>
<evidence type="ECO:0000256" key="4">
    <source>
        <dbReference type="ARBA" id="ARBA00022490"/>
    </source>
</evidence>
<keyword evidence="4" id="KW-0963">Cytoplasm</keyword>
<evidence type="ECO:0000256" key="1">
    <source>
        <dbReference type="ARBA" id="ARBA00004253"/>
    </source>
</evidence>
<comment type="subcellular location">
    <subcellularLocation>
        <location evidence="2">Cytoplasm</location>
        <location evidence="2">Cytosol</location>
    </subcellularLocation>
    <subcellularLocation>
        <location evidence="1">Peroxisome matrix</location>
    </subcellularLocation>
</comment>
<evidence type="ECO:0000313" key="12">
    <source>
        <dbReference type="Proteomes" id="UP000515160"/>
    </source>
</evidence>
<dbReference type="InterPro" id="IPR036322">
    <property type="entry name" value="WD40_repeat_dom_sf"/>
</dbReference>
<keyword evidence="6" id="KW-0677">Repeat</keyword>
<evidence type="ECO:0000256" key="7">
    <source>
        <dbReference type="ARBA" id="ARBA00022927"/>
    </source>
</evidence>
<dbReference type="GO" id="GO:0016558">
    <property type="term" value="P:protein import into peroxisome matrix"/>
    <property type="evidence" value="ECO:0007669"/>
    <property type="project" value="InterPro"/>
</dbReference>
<feature type="repeat" description="WD" evidence="11">
    <location>
        <begin position="89"/>
        <end position="131"/>
    </location>
</feature>
<comment type="similarity">
    <text evidence="9">Belongs to the WD repeat peroxin-7 family.</text>
</comment>
<reference evidence="13" key="1">
    <citation type="submission" date="2025-08" db="UniProtKB">
        <authorList>
            <consortium name="RefSeq"/>
        </authorList>
    </citation>
    <scope>IDENTIFICATION</scope>
    <source>
        <strain evidence="13">15112-1751.03</strain>
        <tissue evidence="13">Whole Adult</tissue>
    </source>
</reference>
<dbReference type="CTD" id="5191"/>
<feature type="repeat" description="WD" evidence="11">
    <location>
        <begin position="45"/>
        <end position="80"/>
    </location>
</feature>
<keyword evidence="5 11" id="KW-0853">WD repeat</keyword>
<organism evidence="12 13">
    <name type="scientific">Drosophila albomicans</name>
    <name type="common">Fruit fly</name>
    <dbReference type="NCBI Taxonomy" id="7291"/>
    <lineage>
        <taxon>Eukaryota</taxon>
        <taxon>Metazoa</taxon>
        <taxon>Ecdysozoa</taxon>
        <taxon>Arthropoda</taxon>
        <taxon>Hexapoda</taxon>
        <taxon>Insecta</taxon>
        <taxon>Pterygota</taxon>
        <taxon>Neoptera</taxon>
        <taxon>Endopterygota</taxon>
        <taxon>Diptera</taxon>
        <taxon>Brachycera</taxon>
        <taxon>Muscomorpha</taxon>
        <taxon>Ephydroidea</taxon>
        <taxon>Drosophilidae</taxon>
        <taxon>Drosophila</taxon>
    </lineage>
</organism>
<dbReference type="PANTHER" id="PTHR46027">
    <property type="entry name" value="PEROXISOMAL TARGETING SIGNAL 2 RECEPTOR"/>
    <property type="match status" value="1"/>
</dbReference>
<gene>
    <name evidence="13" type="primary">LOC117569919</name>
</gene>
<evidence type="ECO:0000256" key="6">
    <source>
        <dbReference type="ARBA" id="ARBA00022737"/>
    </source>
</evidence>